<dbReference type="InterPro" id="IPR039420">
    <property type="entry name" value="WalR-like"/>
</dbReference>
<accession>A0A850RFF0</accession>
<evidence type="ECO:0000256" key="7">
    <source>
        <dbReference type="SAM" id="MobiDB-lite"/>
    </source>
</evidence>
<gene>
    <name evidence="9" type="ORF">HW932_03810</name>
</gene>
<feature type="modified residue" description="4-aspartylphosphate" evidence="6">
    <location>
        <position position="56"/>
    </location>
</feature>
<dbReference type="GO" id="GO:0006355">
    <property type="term" value="P:regulation of DNA-templated transcription"/>
    <property type="evidence" value="ECO:0007669"/>
    <property type="project" value="TreeGrafter"/>
</dbReference>
<evidence type="ECO:0000259" key="8">
    <source>
        <dbReference type="PROSITE" id="PS50110"/>
    </source>
</evidence>
<dbReference type="Gene3D" id="3.40.50.2300">
    <property type="match status" value="1"/>
</dbReference>
<evidence type="ECO:0000256" key="3">
    <source>
        <dbReference type="ARBA" id="ARBA00023015"/>
    </source>
</evidence>
<dbReference type="InterPro" id="IPR001789">
    <property type="entry name" value="Sig_transdc_resp-reg_receiver"/>
</dbReference>
<protein>
    <submittedName>
        <fullName evidence="9">Response regulator</fullName>
    </submittedName>
</protein>
<dbReference type="SUPFAM" id="SSF52172">
    <property type="entry name" value="CheY-like"/>
    <property type="match status" value="1"/>
</dbReference>
<keyword evidence="3" id="KW-0805">Transcription regulation</keyword>
<dbReference type="GO" id="GO:0000156">
    <property type="term" value="F:phosphorelay response regulator activity"/>
    <property type="evidence" value="ECO:0007669"/>
    <property type="project" value="TreeGrafter"/>
</dbReference>
<dbReference type="AlphaFoldDB" id="A0A850RFF0"/>
<organism evidence="9 10">
    <name type="scientific">Allochromatium humboldtianum</name>
    <dbReference type="NCBI Taxonomy" id="504901"/>
    <lineage>
        <taxon>Bacteria</taxon>
        <taxon>Pseudomonadati</taxon>
        <taxon>Pseudomonadota</taxon>
        <taxon>Gammaproteobacteria</taxon>
        <taxon>Chromatiales</taxon>
        <taxon>Chromatiaceae</taxon>
        <taxon>Allochromatium</taxon>
    </lineage>
</organism>
<dbReference type="CDD" id="cd17574">
    <property type="entry name" value="REC_OmpR"/>
    <property type="match status" value="1"/>
</dbReference>
<evidence type="ECO:0000313" key="9">
    <source>
        <dbReference type="EMBL" id="NVZ08381.1"/>
    </source>
</evidence>
<dbReference type="EMBL" id="JABZEO010000002">
    <property type="protein sequence ID" value="NVZ08381.1"/>
    <property type="molecule type" value="Genomic_DNA"/>
</dbReference>
<dbReference type="GO" id="GO:0000976">
    <property type="term" value="F:transcription cis-regulatory region binding"/>
    <property type="evidence" value="ECO:0007669"/>
    <property type="project" value="TreeGrafter"/>
</dbReference>
<name>A0A850RFF0_9GAMM</name>
<dbReference type="GO" id="GO:0005829">
    <property type="term" value="C:cytosol"/>
    <property type="evidence" value="ECO:0007669"/>
    <property type="project" value="TreeGrafter"/>
</dbReference>
<keyword evidence="5" id="KW-0804">Transcription</keyword>
<dbReference type="PANTHER" id="PTHR48111:SF1">
    <property type="entry name" value="TWO-COMPONENT RESPONSE REGULATOR ORR33"/>
    <property type="match status" value="1"/>
</dbReference>
<keyword evidence="10" id="KW-1185">Reference proteome</keyword>
<comment type="caution">
    <text evidence="9">The sequence shown here is derived from an EMBL/GenBank/DDBJ whole genome shotgun (WGS) entry which is preliminary data.</text>
</comment>
<keyword evidence="4" id="KW-0238">DNA-binding</keyword>
<dbReference type="PROSITE" id="PS50110">
    <property type="entry name" value="RESPONSE_REGULATORY"/>
    <property type="match status" value="1"/>
</dbReference>
<dbReference type="SMART" id="SM00448">
    <property type="entry name" value="REC"/>
    <property type="match status" value="1"/>
</dbReference>
<dbReference type="Pfam" id="PF00072">
    <property type="entry name" value="Response_reg"/>
    <property type="match status" value="1"/>
</dbReference>
<evidence type="ECO:0000313" key="10">
    <source>
        <dbReference type="Proteomes" id="UP000592294"/>
    </source>
</evidence>
<keyword evidence="2" id="KW-0902">Two-component regulatory system</keyword>
<feature type="domain" description="Response regulatory" evidence="8">
    <location>
        <begin position="8"/>
        <end position="124"/>
    </location>
</feature>
<dbReference type="InterPro" id="IPR011006">
    <property type="entry name" value="CheY-like_superfamily"/>
</dbReference>
<reference evidence="9 10" key="1">
    <citation type="submission" date="2020-06" db="EMBL/GenBank/DDBJ databases">
        <title>Whole-genome sequence of Allochromatium humboldtianum DSM 21881, type strain.</title>
        <authorList>
            <person name="Kyndt J.A."/>
            <person name="Meyer T.E."/>
        </authorList>
    </citation>
    <scope>NUCLEOTIDE SEQUENCE [LARGE SCALE GENOMIC DNA]</scope>
    <source>
        <strain evidence="9 10">DSM 21881</strain>
    </source>
</reference>
<keyword evidence="1 6" id="KW-0597">Phosphoprotein</keyword>
<evidence type="ECO:0000256" key="4">
    <source>
        <dbReference type="ARBA" id="ARBA00023125"/>
    </source>
</evidence>
<proteinExistence type="predicted"/>
<dbReference type="PANTHER" id="PTHR48111">
    <property type="entry name" value="REGULATOR OF RPOS"/>
    <property type="match status" value="1"/>
</dbReference>
<dbReference type="GO" id="GO:0032993">
    <property type="term" value="C:protein-DNA complex"/>
    <property type="evidence" value="ECO:0007669"/>
    <property type="project" value="TreeGrafter"/>
</dbReference>
<evidence type="ECO:0000256" key="6">
    <source>
        <dbReference type="PROSITE-ProRule" id="PRU00169"/>
    </source>
</evidence>
<feature type="region of interest" description="Disordered" evidence="7">
    <location>
        <begin position="379"/>
        <end position="402"/>
    </location>
</feature>
<evidence type="ECO:0000256" key="5">
    <source>
        <dbReference type="ARBA" id="ARBA00023163"/>
    </source>
</evidence>
<sequence length="402" mass="44449">MNDATNHKVMIVDDDEISADVLTLALESSFDIRTLNSGDSALAALEDFKPDVVLLDISMPGLDGYATCRALRERLIADEQPAVIFVSAKDSLEDRLQAYESGGDDFMVKPIVPPEVVRKVRVMVNLVAERKQLKASADSARQMAMGFLTNLGETGTALQFLRNSQACRDPAELAQLTLATLREYGLEANVQLRPPGESLTFIESGRASPLEESVFAMVRDLDRIFQFRQRLIVNYPHVSVLIKNLPIADTDRCGRLRDLLAIIAEGCESSMLALIRTAEIEARTRQLQQTSAAVQAAISSLHAQYQAQQADTRIILHQMHDKFAHDLMFLGLTEPQEDRLMQLLDSSIDETLELFARGLDFGDKLAELRRGLSTDEQVYVAPSQPNPSPPPAAGASNDIELW</sequence>
<evidence type="ECO:0000256" key="1">
    <source>
        <dbReference type="ARBA" id="ARBA00022553"/>
    </source>
</evidence>
<evidence type="ECO:0000256" key="2">
    <source>
        <dbReference type="ARBA" id="ARBA00023012"/>
    </source>
</evidence>
<dbReference type="RefSeq" id="WP_176975160.1">
    <property type="nucleotide sequence ID" value="NZ_JABZEO010000002.1"/>
</dbReference>
<dbReference type="Proteomes" id="UP000592294">
    <property type="component" value="Unassembled WGS sequence"/>
</dbReference>